<evidence type="ECO:0000256" key="1">
    <source>
        <dbReference type="SAM" id="MobiDB-lite"/>
    </source>
</evidence>
<name>A0A1X7SVB1_AMPQE</name>
<reference evidence="2" key="1">
    <citation type="submission" date="2017-05" db="UniProtKB">
        <authorList>
            <consortium name="EnsemblMetazoa"/>
        </authorList>
    </citation>
    <scope>IDENTIFICATION</scope>
</reference>
<evidence type="ECO:0000313" key="2">
    <source>
        <dbReference type="EnsemblMetazoa" id="Aqu2.1.05930_001"/>
    </source>
</evidence>
<dbReference type="AlphaFoldDB" id="A0A1X7SVB1"/>
<feature type="region of interest" description="Disordered" evidence="1">
    <location>
        <begin position="1"/>
        <end position="80"/>
    </location>
</feature>
<feature type="compositionally biased region" description="Low complexity" evidence="1">
    <location>
        <begin position="1"/>
        <end position="25"/>
    </location>
</feature>
<organism evidence="2">
    <name type="scientific">Amphimedon queenslandica</name>
    <name type="common">Sponge</name>
    <dbReference type="NCBI Taxonomy" id="400682"/>
    <lineage>
        <taxon>Eukaryota</taxon>
        <taxon>Metazoa</taxon>
        <taxon>Porifera</taxon>
        <taxon>Demospongiae</taxon>
        <taxon>Heteroscleromorpha</taxon>
        <taxon>Haplosclerida</taxon>
        <taxon>Niphatidae</taxon>
        <taxon>Amphimedon</taxon>
    </lineage>
</organism>
<feature type="compositionally biased region" description="Polar residues" evidence="1">
    <location>
        <begin position="26"/>
        <end position="38"/>
    </location>
</feature>
<protein>
    <submittedName>
        <fullName evidence="2">Uncharacterized protein</fullName>
    </submittedName>
</protein>
<sequence length="80" mass="8695">MNRTSSPSSLLPSSHHHISPTSSSTAFSVATMRNTDLTNKPKKERFSDDTSIPSFGVRVGKPKGPRPPPQQWTAVNGIIH</sequence>
<dbReference type="InParanoid" id="A0A1X7SVB1"/>
<dbReference type="EnsemblMetazoa" id="Aqu2.1.05930_001">
    <property type="protein sequence ID" value="Aqu2.1.05930_001"/>
    <property type="gene ID" value="Aqu2.1.05930"/>
</dbReference>
<accession>A0A1X7SVB1</accession>
<feature type="compositionally biased region" description="Basic and acidic residues" evidence="1">
    <location>
        <begin position="39"/>
        <end position="48"/>
    </location>
</feature>
<proteinExistence type="predicted"/>